<comment type="similarity">
    <text evidence="8">Belongs to the MobA family.</text>
</comment>
<dbReference type="SUPFAM" id="SSF53448">
    <property type="entry name" value="Nucleotide-diphospho-sugar transferases"/>
    <property type="match status" value="1"/>
</dbReference>
<reference evidence="10" key="1">
    <citation type="journal article" date="2014" name="Int. J. Syst. Evol. Microbiol.">
        <title>Complete genome sequence of Corynebacterium casei LMG S-19264T (=DSM 44701T), isolated from a smear-ripened cheese.</title>
        <authorList>
            <consortium name="US DOE Joint Genome Institute (JGI-PGF)"/>
            <person name="Walter F."/>
            <person name="Albersmeier A."/>
            <person name="Kalinowski J."/>
            <person name="Ruckert C."/>
        </authorList>
    </citation>
    <scope>NUCLEOTIDE SEQUENCE</scope>
    <source>
        <strain evidence="10">CGMCC 1.12987</strain>
    </source>
</reference>
<comment type="function">
    <text evidence="8">Transfers a GMP moiety from GTP to Mo-molybdopterin (Mo-MPT) cofactor (Moco or molybdenum cofactor) to form Mo-molybdopterin guanine dinucleotide (Mo-MGD) cofactor.</text>
</comment>
<evidence type="ECO:0000256" key="7">
    <source>
        <dbReference type="ARBA" id="ARBA00023150"/>
    </source>
</evidence>
<evidence type="ECO:0000256" key="3">
    <source>
        <dbReference type="ARBA" id="ARBA00022723"/>
    </source>
</evidence>
<reference evidence="10" key="2">
    <citation type="submission" date="2020-09" db="EMBL/GenBank/DDBJ databases">
        <authorList>
            <person name="Sun Q."/>
            <person name="Zhou Y."/>
        </authorList>
    </citation>
    <scope>NUCLEOTIDE SEQUENCE</scope>
    <source>
        <strain evidence="10">CGMCC 1.12987</strain>
    </source>
</reference>
<evidence type="ECO:0000256" key="8">
    <source>
        <dbReference type="HAMAP-Rule" id="MF_00316"/>
    </source>
</evidence>
<feature type="binding site" evidence="8">
    <location>
        <position position="81"/>
    </location>
    <ligand>
        <name>GTP</name>
        <dbReference type="ChEBI" id="CHEBI:37565"/>
    </ligand>
</feature>
<dbReference type="AlphaFoldDB" id="A0A917FN26"/>
<proteinExistence type="inferred from homology"/>
<comment type="subcellular location">
    <subcellularLocation>
        <location evidence="8">Cytoplasm</location>
    </subcellularLocation>
</comment>
<dbReference type="GO" id="GO:0006777">
    <property type="term" value="P:Mo-molybdopterin cofactor biosynthetic process"/>
    <property type="evidence" value="ECO:0007669"/>
    <property type="project" value="UniProtKB-KW"/>
</dbReference>
<organism evidence="10 11">
    <name type="scientific">Paenibacillus abyssi</name>
    <dbReference type="NCBI Taxonomy" id="1340531"/>
    <lineage>
        <taxon>Bacteria</taxon>
        <taxon>Bacillati</taxon>
        <taxon>Bacillota</taxon>
        <taxon>Bacilli</taxon>
        <taxon>Bacillales</taxon>
        <taxon>Paenibacillaceae</taxon>
        <taxon>Paenibacillus</taxon>
    </lineage>
</organism>
<feature type="domain" description="MobA-like NTP transferase" evidence="9">
    <location>
        <begin position="8"/>
        <end position="169"/>
    </location>
</feature>
<evidence type="ECO:0000256" key="2">
    <source>
        <dbReference type="ARBA" id="ARBA00022679"/>
    </source>
</evidence>
<keyword evidence="4 8" id="KW-0547">Nucleotide-binding</keyword>
<keyword evidence="1 8" id="KW-0963">Cytoplasm</keyword>
<dbReference type="CDD" id="cd02503">
    <property type="entry name" value="MobA"/>
    <property type="match status" value="1"/>
</dbReference>
<keyword evidence="11" id="KW-1185">Reference proteome</keyword>
<keyword evidence="7 8" id="KW-0501">Molybdenum cofactor biosynthesis</keyword>
<keyword evidence="10" id="KW-0548">Nucleotidyltransferase</keyword>
<dbReference type="PANTHER" id="PTHR19136">
    <property type="entry name" value="MOLYBDENUM COFACTOR GUANYLYLTRANSFERASE"/>
    <property type="match status" value="1"/>
</dbReference>
<keyword evidence="2 8" id="KW-0808">Transferase</keyword>
<dbReference type="HAMAP" id="MF_00316">
    <property type="entry name" value="MobA"/>
    <property type="match status" value="1"/>
</dbReference>
<evidence type="ECO:0000313" key="10">
    <source>
        <dbReference type="EMBL" id="GGF92193.1"/>
    </source>
</evidence>
<comment type="catalytic activity">
    <reaction evidence="8">
        <text>Mo-molybdopterin + GTP + H(+) = Mo-molybdopterin guanine dinucleotide + diphosphate</text>
        <dbReference type="Rhea" id="RHEA:34243"/>
        <dbReference type="ChEBI" id="CHEBI:15378"/>
        <dbReference type="ChEBI" id="CHEBI:33019"/>
        <dbReference type="ChEBI" id="CHEBI:37565"/>
        <dbReference type="ChEBI" id="CHEBI:71302"/>
        <dbReference type="ChEBI" id="CHEBI:71310"/>
        <dbReference type="EC" id="2.7.7.77"/>
    </reaction>
</comment>
<feature type="binding site" evidence="8">
    <location>
        <position position="23"/>
    </location>
    <ligand>
        <name>GTP</name>
        <dbReference type="ChEBI" id="CHEBI:37565"/>
    </ligand>
</feature>
<sequence>MDKLPIHGLIIAGGNSTRMGSDKALLPIGGRPLLAHMVTGLHRLCQSVTISAGSEERIELYRKRLAECDTEGWQDVSFASDVYPGCGPLAGLQAGLAQMPEGYAFIIACDMPQISKSLLKRMLERADGEVDAVHAAGQPFHALVHTRAAAAAGQLLEQGDYRFMRLMSQLKTVTVEPRTEAESQAFENLNTPEAYARYLRE</sequence>
<dbReference type="EC" id="2.7.7.77" evidence="8"/>
<comment type="cofactor">
    <cofactor evidence="8">
        <name>Mg(2+)</name>
        <dbReference type="ChEBI" id="CHEBI:18420"/>
    </cofactor>
</comment>
<comment type="caution">
    <text evidence="8">Lacks conserved residue(s) required for the propagation of feature annotation.</text>
</comment>
<accession>A0A917FN26</accession>
<protein>
    <recommendedName>
        <fullName evidence="8">Probable molybdenum cofactor guanylyltransferase</fullName>
        <shortName evidence="8">MoCo guanylyltransferase</shortName>
        <ecNumber evidence="8">2.7.7.77</ecNumber>
    </recommendedName>
    <alternativeName>
        <fullName evidence="8">GTP:molybdopterin guanylyltransferase</fullName>
    </alternativeName>
    <alternativeName>
        <fullName evidence="8">Mo-MPT guanylyltransferase</fullName>
    </alternativeName>
    <alternativeName>
        <fullName evidence="8">Molybdopterin guanylyltransferase</fullName>
    </alternativeName>
    <alternativeName>
        <fullName evidence="8">Molybdopterin-guanine dinucleotide synthase</fullName>
        <shortName evidence="8">MGD synthase</shortName>
    </alternativeName>
</protein>
<name>A0A917FN26_9BACL</name>
<dbReference type="GO" id="GO:0046872">
    <property type="term" value="F:metal ion binding"/>
    <property type="evidence" value="ECO:0007669"/>
    <property type="project" value="UniProtKB-KW"/>
</dbReference>
<dbReference type="GO" id="GO:0005525">
    <property type="term" value="F:GTP binding"/>
    <property type="evidence" value="ECO:0007669"/>
    <property type="project" value="UniProtKB-UniRule"/>
</dbReference>
<evidence type="ECO:0000256" key="6">
    <source>
        <dbReference type="ARBA" id="ARBA00023134"/>
    </source>
</evidence>
<feature type="binding site" evidence="8">
    <location>
        <begin position="11"/>
        <end position="13"/>
    </location>
    <ligand>
        <name>GTP</name>
        <dbReference type="ChEBI" id="CHEBI:37565"/>
    </ligand>
</feature>
<dbReference type="InterPro" id="IPR029044">
    <property type="entry name" value="Nucleotide-diphossugar_trans"/>
</dbReference>
<dbReference type="GO" id="GO:0005737">
    <property type="term" value="C:cytoplasm"/>
    <property type="evidence" value="ECO:0007669"/>
    <property type="project" value="UniProtKB-SubCell"/>
</dbReference>
<keyword evidence="5 8" id="KW-0460">Magnesium</keyword>
<evidence type="ECO:0000259" key="9">
    <source>
        <dbReference type="Pfam" id="PF12804"/>
    </source>
</evidence>
<comment type="domain">
    <text evidence="8">The N-terminal domain determines nucleotide recognition and specific binding, while the C-terminal domain determines the specific binding to the target protein.</text>
</comment>
<dbReference type="Gene3D" id="3.90.550.10">
    <property type="entry name" value="Spore Coat Polysaccharide Biosynthesis Protein SpsA, Chain A"/>
    <property type="match status" value="1"/>
</dbReference>
<feature type="binding site" evidence="8">
    <location>
        <position position="110"/>
    </location>
    <ligand>
        <name>GTP</name>
        <dbReference type="ChEBI" id="CHEBI:37565"/>
    </ligand>
</feature>
<evidence type="ECO:0000256" key="5">
    <source>
        <dbReference type="ARBA" id="ARBA00022842"/>
    </source>
</evidence>
<dbReference type="InterPro" id="IPR013482">
    <property type="entry name" value="Molybde_CF_guanTrfase"/>
</dbReference>
<dbReference type="Pfam" id="PF12804">
    <property type="entry name" value="NTP_transf_3"/>
    <property type="match status" value="1"/>
</dbReference>
<dbReference type="InterPro" id="IPR025877">
    <property type="entry name" value="MobA-like_NTP_Trfase"/>
</dbReference>
<keyword evidence="3 8" id="KW-0479">Metal-binding</keyword>
<gene>
    <name evidence="8 10" type="primary">mobA</name>
    <name evidence="10" type="ORF">GCM10010916_06970</name>
</gene>
<evidence type="ECO:0000256" key="1">
    <source>
        <dbReference type="ARBA" id="ARBA00022490"/>
    </source>
</evidence>
<dbReference type="GO" id="GO:0061603">
    <property type="term" value="F:molybdenum cofactor guanylyltransferase activity"/>
    <property type="evidence" value="ECO:0007669"/>
    <property type="project" value="UniProtKB-EC"/>
</dbReference>
<dbReference type="EMBL" id="BMGR01000002">
    <property type="protein sequence ID" value="GGF92193.1"/>
    <property type="molecule type" value="Genomic_DNA"/>
</dbReference>
<comment type="caution">
    <text evidence="10">The sequence shown here is derived from an EMBL/GenBank/DDBJ whole genome shotgun (WGS) entry which is preliminary data.</text>
</comment>
<keyword evidence="6 8" id="KW-0342">GTP-binding</keyword>
<dbReference type="Proteomes" id="UP000644756">
    <property type="component" value="Unassembled WGS sequence"/>
</dbReference>
<dbReference type="RefSeq" id="WP_188529052.1">
    <property type="nucleotide sequence ID" value="NZ_BMGR01000002.1"/>
</dbReference>
<dbReference type="PANTHER" id="PTHR19136:SF81">
    <property type="entry name" value="MOLYBDENUM COFACTOR GUANYLYLTRANSFERASE"/>
    <property type="match status" value="1"/>
</dbReference>
<evidence type="ECO:0000313" key="11">
    <source>
        <dbReference type="Proteomes" id="UP000644756"/>
    </source>
</evidence>
<feature type="binding site" evidence="8">
    <location>
        <position position="110"/>
    </location>
    <ligand>
        <name>Mg(2+)</name>
        <dbReference type="ChEBI" id="CHEBI:18420"/>
    </ligand>
</feature>
<evidence type="ECO:0000256" key="4">
    <source>
        <dbReference type="ARBA" id="ARBA00022741"/>
    </source>
</evidence>